<keyword evidence="3" id="KW-1185">Reference proteome</keyword>
<reference evidence="2 3" key="1">
    <citation type="submission" date="2020-09" db="EMBL/GenBank/DDBJ databases">
        <title>De no assembly of potato wild relative species, Solanum commersonii.</title>
        <authorList>
            <person name="Cho K."/>
        </authorList>
    </citation>
    <scope>NUCLEOTIDE SEQUENCE [LARGE SCALE GENOMIC DNA]</scope>
    <source>
        <strain evidence="2">LZ3.2</strain>
        <tissue evidence="2">Leaf</tissue>
    </source>
</reference>
<feature type="region of interest" description="Disordered" evidence="1">
    <location>
        <begin position="145"/>
        <end position="190"/>
    </location>
</feature>
<gene>
    <name evidence="2" type="ORF">H5410_002480</name>
</gene>
<feature type="compositionally biased region" description="Polar residues" evidence="1">
    <location>
        <begin position="101"/>
        <end position="112"/>
    </location>
</feature>
<comment type="caution">
    <text evidence="2">The sequence shown here is derived from an EMBL/GenBank/DDBJ whole genome shotgun (WGS) entry which is preliminary data.</text>
</comment>
<evidence type="ECO:0000313" key="2">
    <source>
        <dbReference type="EMBL" id="KAG5630763.1"/>
    </source>
</evidence>
<dbReference type="AlphaFoldDB" id="A0A9J6B2E2"/>
<feature type="compositionally biased region" description="Acidic residues" evidence="1">
    <location>
        <begin position="181"/>
        <end position="190"/>
    </location>
</feature>
<name>A0A9J6B2E2_SOLCO</name>
<proteinExistence type="predicted"/>
<protein>
    <submittedName>
        <fullName evidence="2">Uncharacterized protein</fullName>
    </submittedName>
</protein>
<organism evidence="2 3">
    <name type="scientific">Solanum commersonii</name>
    <name type="common">Commerson's wild potato</name>
    <name type="synonym">Commerson's nightshade</name>
    <dbReference type="NCBI Taxonomy" id="4109"/>
    <lineage>
        <taxon>Eukaryota</taxon>
        <taxon>Viridiplantae</taxon>
        <taxon>Streptophyta</taxon>
        <taxon>Embryophyta</taxon>
        <taxon>Tracheophyta</taxon>
        <taxon>Spermatophyta</taxon>
        <taxon>Magnoliopsida</taxon>
        <taxon>eudicotyledons</taxon>
        <taxon>Gunneridae</taxon>
        <taxon>Pentapetalae</taxon>
        <taxon>asterids</taxon>
        <taxon>lamiids</taxon>
        <taxon>Solanales</taxon>
        <taxon>Solanaceae</taxon>
        <taxon>Solanoideae</taxon>
        <taxon>Solaneae</taxon>
        <taxon>Solanum</taxon>
    </lineage>
</organism>
<feature type="region of interest" description="Disordered" evidence="1">
    <location>
        <begin position="97"/>
        <end position="119"/>
    </location>
</feature>
<dbReference type="Proteomes" id="UP000824120">
    <property type="component" value="Chromosome 1"/>
</dbReference>
<dbReference type="EMBL" id="JACXVP010000001">
    <property type="protein sequence ID" value="KAG5630763.1"/>
    <property type="molecule type" value="Genomic_DNA"/>
</dbReference>
<feature type="compositionally biased region" description="Polar residues" evidence="1">
    <location>
        <begin position="171"/>
        <end position="180"/>
    </location>
</feature>
<sequence length="190" mass="21360">MQVTNDEEVTTCIYLLKNDPNFKTSRFIVDIAENNSLSAVNVVQQEKMQIERDETSIPVEPISEFEPLETKSSHGWWMKHQKGRKNLKKNQELLCEPTRSEALTSHSPSATEASDDERGEKLVDVMPRIEWIAGLKRQGLNLAQSSSVLSPEEKVQVGDAKDQSACRRTVPRSSTISPNDSECENAEDKS</sequence>
<evidence type="ECO:0000313" key="3">
    <source>
        <dbReference type="Proteomes" id="UP000824120"/>
    </source>
</evidence>
<evidence type="ECO:0000256" key="1">
    <source>
        <dbReference type="SAM" id="MobiDB-lite"/>
    </source>
</evidence>
<accession>A0A9J6B2E2</accession>
<feature type="compositionally biased region" description="Basic and acidic residues" evidence="1">
    <location>
        <begin position="151"/>
        <end position="165"/>
    </location>
</feature>